<dbReference type="InterPro" id="IPR001155">
    <property type="entry name" value="OxRdtase_FMN_N"/>
</dbReference>
<evidence type="ECO:0000256" key="9">
    <source>
        <dbReference type="ARBA" id="ARBA00023014"/>
    </source>
</evidence>
<dbReference type="InterPro" id="IPR051793">
    <property type="entry name" value="NADH:flavin_oxidoreductase"/>
</dbReference>
<reference evidence="12 13" key="1">
    <citation type="submission" date="2020-09" db="EMBL/GenBank/DDBJ databases">
        <title>Pseudoxanthomonas sp. CAU 1598 isolated from sand of Yaerae Beach.</title>
        <authorList>
            <person name="Kim W."/>
        </authorList>
    </citation>
    <scope>NUCLEOTIDE SEQUENCE [LARGE SCALE GENOMIC DNA]</scope>
    <source>
        <strain evidence="12 13">CAU 1598</strain>
    </source>
</reference>
<evidence type="ECO:0000256" key="7">
    <source>
        <dbReference type="ARBA" id="ARBA00023002"/>
    </source>
</evidence>
<dbReference type="RefSeq" id="WP_192031225.1">
    <property type="nucleotide sequence ID" value="NZ_JACYTR010000065.1"/>
</dbReference>
<keyword evidence="5" id="KW-0288">FMN</keyword>
<gene>
    <name evidence="12" type="ORF">IFO71_18815</name>
</gene>
<protein>
    <submittedName>
        <fullName evidence="12">FAD-dependent oxidoreductase</fullName>
    </submittedName>
</protein>
<keyword evidence="9" id="KW-0411">Iron-sulfur</keyword>
<dbReference type="PANTHER" id="PTHR42917">
    <property type="entry name" value="2,4-DIENOYL-COA REDUCTASE"/>
    <property type="match status" value="1"/>
</dbReference>
<comment type="caution">
    <text evidence="12">The sequence shown here is derived from an EMBL/GenBank/DDBJ whole genome shotgun (WGS) entry which is preliminary data.</text>
</comment>
<name>A0AAW3ZTF4_9GAMM</name>
<organism evidence="12 13">
    <name type="scientific">Pseudomarimonas arenosa</name>
    <dbReference type="NCBI Taxonomy" id="2774145"/>
    <lineage>
        <taxon>Bacteria</taxon>
        <taxon>Pseudomonadati</taxon>
        <taxon>Pseudomonadota</taxon>
        <taxon>Gammaproteobacteria</taxon>
        <taxon>Lysobacterales</taxon>
        <taxon>Lysobacteraceae</taxon>
        <taxon>Pseudomarimonas</taxon>
    </lineage>
</organism>
<dbReference type="GO" id="GO:0016491">
    <property type="term" value="F:oxidoreductase activity"/>
    <property type="evidence" value="ECO:0007669"/>
    <property type="project" value="UniProtKB-KW"/>
</dbReference>
<evidence type="ECO:0000313" key="13">
    <source>
        <dbReference type="Proteomes" id="UP000613768"/>
    </source>
</evidence>
<feature type="domain" description="NADH:flavin oxidoreductase/NADH oxidase N-terminal" evidence="10">
    <location>
        <begin position="8"/>
        <end position="338"/>
    </location>
</feature>
<comment type="similarity">
    <text evidence="3">In the N-terminal section; belongs to the NADH:flavin oxidoreductase/NADH oxidase family.</text>
</comment>
<dbReference type="Gene3D" id="3.50.50.60">
    <property type="entry name" value="FAD/NAD(P)-binding domain"/>
    <property type="match status" value="1"/>
</dbReference>
<dbReference type="Gene3D" id="3.20.20.70">
    <property type="entry name" value="Aldolase class I"/>
    <property type="match status" value="1"/>
</dbReference>
<dbReference type="SUPFAM" id="SSF51395">
    <property type="entry name" value="FMN-linked oxidoreductases"/>
    <property type="match status" value="1"/>
</dbReference>
<evidence type="ECO:0000256" key="4">
    <source>
        <dbReference type="ARBA" id="ARBA00022630"/>
    </source>
</evidence>
<dbReference type="PANTHER" id="PTHR42917:SF2">
    <property type="entry name" value="2,4-DIENOYL-COA REDUCTASE [(2E)-ENOYL-COA-PRODUCING]"/>
    <property type="match status" value="1"/>
</dbReference>
<dbReference type="GO" id="GO:0010181">
    <property type="term" value="F:FMN binding"/>
    <property type="evidence" value="ECO:0007669"/>
    <property type="project" value="InterPro"/>
</dbReference>
<evidence type="ECO:0000259" key="10">
    <source>
        <dbReference type="Pfam" id="PF00724"/>
    </source>
</evidence>
<dbReference type="InterPro" id="IPR013785">
    <property type="entry name" value="Aldolase_TIM"/>
</dbReference>
<feature type="domain" description="FAD/NAD(P)-binding" evidence="11">
    <location>
        <begin position="391"/>
        <end position="488"/>
    </location>
</feature>
<dbReference type="GO" id="GO:0051536">
    <property type="term" value="F:iron-sulfur cluster binding"/>
    <property type="evidence" value="ECO:0007669"/>
    <property type="project" value="UniProtKB-KW"/>
</dbReference>
<dbReference type="InterPro" id="IPR023753">
    <property type="entry name" value="FAD/NAD-binding_dom"/>
</dbReference>
<dbReference type="InterPro" id="IPR036188">
    <property type="entry name" value="FAD/NAD-bd_sf"/>
</dbReference>
<comment type="cofactor">
    <cofactor evidence="1">
        <name>FMN</name>
        <dbReference type="ChEBI" id="CHEBI:58210"/>
    </cofactor>
</comment>
<evidence type="ECO:0000256" key="5">
    <source>
        <dbReference type="ARBA" id="ARBA00022643"/>
    </source>
</evidence>
<evidence type="ECO:0000259" key="11">
    <source>
        <dbReference type="Pfam" id="PF07992"/>
    </source>
</evidence>
<evidence type="ECO:0000256" key="6">
    <source>
        <dbReference type="ARBA" id="ARBA00022723"/>
    </source>
</evidence>
<dbReference type="AlphaFoldDB" id="A0AAW3ZTF4"/>
<evidence type="ECO:0000256" key="1">
    <source>
        <dbReference type="ARBA" id="ARBA00001917"/>
    </source>
</evidence>
<evidence type="ECO:0000256" key="8">
    <source>
        <dbReference type="ARBA" id="ARBA00023004"/>
    </source>
</evidence>
<keyword evidence="4" id="KW-0285">Flavoprotein</keyword>
<sequence>MTEHPFAELFEPLQIGPVCAPNRFYQVAHCNGMGHRMPQALAALRGIKAEGGWGVVCTEEVEIHPSGDLSPCFEGRLWDQDDAPALRLMADAVKQQGALAAIQLVHNGVDAPNLYSRLTPIGPRSQGVIGGSGYEPAQTRRMDKRDIAELRAWHRQAARHARQIGFDIIYAYCGHGLSLPFHFLSRRFNDRSDEYGGSLQNRSRLLRELLEDLHDEVGDRCAVALRFSIDELLGPAGIEAGAEGQDLIGLLADLPDLWDVNISGWSNDSLPSRFGASGFQDAYTRLVKSITGKPVVGVGRYTSPDHMLKLIRSGHLDLIGAARPSIADPFLPNKIRELRLEDIRECIGCNICVAADNRSVPIRCSQNPTMGEEWRRGWHPERVDPLDSPTKLLVVGGGPAGLEAALTAARRGADVMLAEAGTQLGGHLRHWSALPGMREWMRVVDWRMTQLQRLPNVAIYPDNPLSADDILALEIDDVIIATGSRWRRDGHGRSYPHGIELAGASIPVLSPDEVGAQRTINGHCLIVDDDHYLMASLLAEQLAVAGTRVTLITSAPQVAIWSQNTLEQSRTQARLMKLGVDIRVQHRLLALQDQSARLQHEISADALSMDIDALLLVTDREPNRRLYDALIAAGANQRFRSLQLIGDAEAPGLLAHAVFSGHLAARSLARPEAQTPLRGAAFRRELPRSVLAG</sequence>
<comment type="cofactor">
    <cofactor evidence="2">
        <name>[4Fe-4S] cluster</name>
        <dbReference type="ChEBI" id="CHEBI:49883"/>
    </cofactor>
</comment>
<dbReference type="SUPFAM" id="SSF51971">
    <property type="entry name" value="Nucleotide-binding domain"/>
    <property type="match status" value="1"/>
</dbReference>
<proteinExistence type="inferred from homology"/>
<evidence type="ECO:0000313" key="12">
    <source>
        <dbReference type="EMBL" id="MBD8527804.1"/>
    </source>
</evidence>
<dbReference type="SUPFAM" id="SSF51905">
    <property type="entry name" value="FAD/NAD(P)-binding domain"/>
    <property type="match status" value="1"/>
</dbReference>
<dbReference type="Pfam" id="PF07992">
    <property type="entry name" value="Pyr_redox_2"/>
    <property type="match status" value="1"/>
</dbReference>
<dbReference type="EMBL" id="JACYTR010000065">
    <property type="protein sequence ID" value="MBD8527804.1"/>
    <property type="molecule type" value="Genomic_DNA"/>
</dbReference>
<keyword evidence="13" id="KW-1185">Reference proteome</keyword>
<keyword evidence="7" id="KW-0560">Oxidoreductase</keyword>
<dbReference type="GO" id="GO:0046872">
    <property type="term" value="F:metal ion binding"/>
    <property type="evidence" value="ECO:0007669"/>
    <property type="project" value="UniProtKB-KW"/>
</dbReference>
<accession>A0AAW3ZTF4</accession>
<evidence type="ECO:0000256" key="2">
    <source>
        <dbReference type="ARBA" id="ARBA00001966"/>
    </source>
</evidence>
<dbReference type="Proteomes" id="UP000613768">
    <property type="component" value="Unassembled WGS sequence"/>
</dbReference>
<keyword evidence="8" id="KW-0408">Iron</keyword>
<dbReference type="PRINTS" id="PR00411">
    <property type="entry name" value="PNDRDTASEI"/>
</dbReference>
<dbReference type="Pfam" id="PF00724">
    <property type="entry name" value="Oxidored_FMN"/>
    <property type="match status" value="1"/>
</dbReference>
<dbReference type="PRINTS" id="PR00368">
    <property type="entry name" value="FADPNR"/>
</dbReference>
<evidence type="ECO:0000256" key="3">
    <source>
        <dbReference type="ARBA" id="ARBA00011048"/>
    </source>
</evidence>
<dbReference type="Gene3D" id="3.40.50.720">
    <property type="entry name" value="NAD(P)-binding Rossmann-like Domain"/>
    <property type="match status" value="1"/>
</dbReference>
<keyword evidence="6" id="KW-0479">Metal-binding</keyword>